<name>A0A1W1XRV5_9CLOT</name>
<dbReference type="PROSITE" id="PS50905">
    <property type="entry name" value="FERRITIN_LIKE"/>
    <property type="match status" value="1"/>
</dbReference>
<dbReference type="InterPro" id="IPR009040">
    <property type="entry name" value="Ferritin-like_diiron"/>
</dbReference>
<keyword evidence="6 8" id="KW-0408">Iron</keyword>
<evidence type="ECO:0000313" key="11">
    <source>
        <dbReference type="EMBL" id="SMC26271.1"/>
    </source>
</evidence>
<gene>
    <name evidence="11" type="ORF">SAMN02745134_02759</name>
</gene>
<reference evidence="11 12" key="1">
    <citation type="submission" date="2017-04" db="EMBL/GenBank/DDBJ databases">
        <authorList>
            <person name="Afonso C.L."/>
            <person name="Miller P.J."/>
            <person name="Scott M.A."/>
            <person name="Spackman E."/>
            <person name="Goraichik I."/>
            <person name="Dimitrov K.M."/>
            <person name="Suarez D.L."/>
            <person name="Swayne D.E."/>
        </authorList>
    </citation>
    <scope>NUCLEOTIDE SEQUENCE [LARGE SCALE GENOMIC DNA]</scope>
    <source>
        <strain evidence="11 12">DSM 12555</strain>
    </source>
</reference>
<dbReference type="CDD" id="cd01055">
    <property type="entry name" value="Nonheme_Ferritin"/>
    <property type="match status" value="1"/>
</dbReference>
<protein>
    <recommendedName>
        <fullName evidence="9">Ferritin</fullName>
        <ecNumber evidence="9">1.16.3.2</ecNumber>
    </recommendedName>
</protein>
<dbReference type="GO" id="GO:0006879">
    <property type="term" value="P:intracellular iron ion homeostasis"/>
    <property type="evidence" value="ECO:0007669"/>
    <property type="project" value="UniProtKB-KW"/>
</dbReference>
<dbReference type="GO" id="GO:0006826">
    <property type="term" value="P:iron ion transport"/>
    <property type="evidence" value="ECO:0007669"/>
    <property type="project" value="InterPro"/>
</dbReference>
<dbReference type="GO" id="GO:0004322">
    <property type="term" value="F:ferroxidase activity"/>
    <property type="evidence" value="ECO:0007669"/>
    <property type="project" value="TreeGrafter"/>
</dbReference>
<dbReference type="EMBL" id="FWXH01000012">
    <property type="protein sequence ID" value="SMC26271.1"/>
    <property type="molecule type" value="Genomic_DNA"/>
</dbReference>
<dbReference type="InterPro" id="IPR012347">
    <property type="entry name" value="Ferritin-like"/>
</dbReference>
<evidence type="ECO:0000256" key="8">
    <source>
        <dbReference type="PIRSR" id="PIRSR601519-1"/>
    </source>
</evidence>
<feature type="binding site" evidence="8">
    <location>
        <position position="53"/>
    </location>
    <ligand>
        <name>Fe cation</name>
        <dbReference type="ChEBI" id="CHEBI:24875"/>
        <label>1</label>
    </ligand>
</feature>
<feature type="binding site" evidence="8">
    <location>
        <position position="50"/>
    </location>
    <ligand>
        <name>Fe cation</name>
        <dbReference type="ChEBI" id="CHEBI:24875"/>
        <label>1</label>
    </ligand>
</feature>
<comment type="subcellular location">
    <subcellularLocation>
        <location evidence="9">Cytoplasm</location>
    </subcellularLocation>
</comment>
<evidence type="ECO:0000256" key="2">
    <source>
        <dbReference type="ARBA" id="ARBA00006950"/>
    </source>
</evidence>
<keyword evidence="3 9" id="KW-0409">Iron storage</keyword>
<dbReference type="EC" id="1.16.3.2" evidence="9"/>
<dbReference type="RefSeq" id="WP_084116573.1">
    <property type="nucleotide sequence ID" value="NZ_FWXH01000012.1"/>
</dbReference>
<dbReference type="Gene3D" id="1.20.1260.10">
    <property type="match status" value="1"/>
</dbReference>
<evidence type="ECO:0000256" key="3">
    <source>
        <dbReference type="ARBA" id="ARBA00022434"/>
    </source>
</evidence>
<dbReference type="GO" id="GO:0008198">
    <property type="term" value="F:ferrous iron binding"/>
    <property type="evidence" value="ECO:0007669"/>
    <property type="project" value="TreeGrafter"/>
</dbReference>
<evidence type="ECO:0000256" key="7">
    <source>
        <dbReference type="ARBA" id="ARBA00048035"/>
    </source>
</evidence>
<evidence type="ECO:0000256" key="9">
    <source>
        <dbReference type="RuleBase" id="RU361145"/>
    </source>
</evidence>
<dbReference type="GO" id="GO:0042802">
    <property type="term" value="F:identical protein binding"/>
    <property type="evidence" value="ECO:0007669"/>
    <property type="project" value="UniProtKB-ARBA"/>
</dbReference>
<evidence type="ECO:0000256" key="1">
    <source>
        <dbReference type="ARBA" id="ARBA00002485"/>
    </source>
</evidence>
<comment type="catalytic activity">
    <reaction evidence="7 9">
        <text>4 Fe(2+) + O2 + 6 H2O = 4 iron(III) oxide-hydroxide + 12 H(+)</text>
        <dbReference type="Rhea" id="RHEA:11972"/>
        <dbReference type="ChEBI" id="CHEBI:15377"/>
        <dbReference type="ChEBI" id="CHEBI:15378"/>
        <dbReference type="ChEBI" id="CHEBI:15379"/>
        <dbReference type="ChEBI" id="CHEBI:29033"/>
        <dbReference type="ChEBI" id="CHEBI:78619"/>
        <dbReference type="EC" id="1.16.3.2"/>
    </reaction>
</comment>
<accession>A0A1W1XRV5</accession>
<dbReference type="SUPFAM" id="SSF47240">
    <property type="entry name" value="Ferritin-like"/>
    <property type="match status" value="1"/>
</dbReference>
<proteinExistence type="inferred from homology"/>
<feature type="binding site" evidence="8">
    <location>
        <position position="17"/>
    </location>
    <ligand>
        <name>Fe cation</name>
        <dbReference type="ChEBI" id="CHEBI:24875"/>
        <label>1</label>
    </ligand>
</feature>
<dbReference type="PANTHER" id="PTHR11431">
    <property type="entry name" value="FERRITIN"/>
    <property type="match status" value="1"/>
</dbReference>
<dbReference type="FunFam" id="1.20.1260.10:FF:000001">
    <property type="entry name" value="Non-heme ferritin"/>
    <property type="match status" value="1"/>
</dbReference>
<keyword evidence="12" id="KW-1185">Reference proteome</keyword>
<dbReference type="InterPro" id="IPR009078">
    <property type="entry name" value="Ferritin-like_SF"/>
</dbReference>
<dbReference type="InterPro" id="IPR001519">
    <property type="entry name" value="Ferritin"/>
</dbReference>
<keyword evidence="4 8" id="KW-0479">Metal-binding</keyword>
<dbReference type="InterPro" id="IPR008331">
    <property type="entry name" value="Ferritin_DPS_dom"/>
</dbReference>
<dbReference type="InterPro" id="IPR041719">
    <property type="entry name" value="Ferritin_prok"/>
</dbReference>
<feature type="binding site" evidence="8">
    <location>
        <position position="94"/>
    </location>
    <ligand>
        <name>Fe cation</name>
        <dbReference type="ChEBI" id="CHEBI:24875"/>
        <label>1</label>
    </ligand>
</feature>
<keyword evidence="9" id="KW-0963">Cytoplasm</keyword>
<comment type="similarity">
    <text evidence="2 9">Belongs to the ferritin family. Prokaryotic subfamily.</text>
</comment>
<evidence type="ECO:0000313" key="12">
    <source>
        <dbReference type="Proteomes" id="UP000192468"/>
    </source>
</evidence>
<evidence type="ECO:0000256" key="4">
    <source>
        <dbReference type="ARBA" id="ARBA00022723"/>
    </source>
</evidence>
<evidence type="ECO:0000256" key="5">
    <source>
        <dbReference type="ARBA" id="ARBA00023002"/>
    </source>
</evidence>
<feature type="binding site" evidence="8">
    <location>
        <position position="127"/>
    </location>
    <ligand>
        <name>Fe cation</name>
        <dbReference type="ChEBI" id="CHEBI:24875"/>
        <label>1</label>
    </ligand>
</feature>
<dbReference type="Pfam" id="PF00210">
    <property type="entry name" value="Ferritin"/>
    <property type="match status" value="1"/>
</dbReference>
<organism evidence="11 12">
    <name type="scientific">Clostridium acidisoli DSM 12555</name>
    <dbReference type="NCBI Taxonomy" id="1121291"/>
    <lineage>
        <taxon>Bacteria</taxon>
        <taxon>Bacillati</taxon>
        <taxon>Bacillota</taxon>
        <taxon>Clostridia</taxon>
        <taxon>Eubacteriales</taxon>
        <taxon>Clostridiaceae</taxon>
        <taxon>Clostridium</taxon>
    </lineage>
</organism>
<evidence type="ECO:0000259" key="10">
    <source>
        <dbReference type="PROSITE" id="PS50905"/>
    </source>
</evidence>
<dbReference type="AlphaFoldDB" id="A0A1W1XRV5"/>
<comment type="function">
    <text evidence="1 9">Iron-storage protein.</text>
</comment>
<keyword evidence="5" id="KW-0560">Oxidoreductase</keyword>
<feature type="domain" description="Ferritin-like diiron" evidence="10">
    <location>
        <begin position="1"/>
        <end position="145"/>
    </location>
</feature>
<sequence length="169" mass="19877">MISEQLLSALNDQLNYEYYSAHIYLAMQAYCASEDLDGFANFFKVQVDEERFHASKFFDYIIDMNFNVEITGFDNPTTKFDSMIDVFRSTLEHEKHVTERIYKLMDIATNEREHATISFLKWFIDEQIEEEKTITAILKRLERIGDDKAALYILDSELMQRVFTPPATV</sequence>
<evidence type="ECO:0000256" key="6">
    <source>
        <dbReference type="ARBA" id="ARBA00023004"/>
    </source>
</evidence>
<dbReference type="Proteomes" id="UP000192468">
    <property type="component" value="Unassembled WGS sequence"/>
</dbReference>
<dbReference type="GO" id="GO:0008199">
    <property type="term" value="F:ferric iron binding"/>
    <property type="evidence" value="ECO:0007669"/>
    <property type="project" value="InterPro"/>
</dbReference>
<dbReference type="PANTHER" id="PTHR11431:SF127">
    <property type="entry name" value="BACTERIAL NON-HEME FERRITIN"/>
    <property type="match status" value="1"/>
</dbReference>
<dbReference type="GO" id="GO:0005829">
    <property type="term" value="C:cytosol"/>
    <property type="evidence" value="ECO:0007669"/>
    <property type="project" value="TreeGrafter"/>
</dbReference>
<dbReference type="OrthoDB" id="9801481at2"/>
<dbReference type="STRING" id="1121291.SAMN02745134_02759"/>